<gene>
    <name evidence="2" type="ORF">DFP95_101618</name>
</gene>
<evidence type="ECO:0000313" key="3">
    <source>
        <dbReference type="Proteomes" id="UP000256869"/>
    </source>
</evidence>
<dbReference type="EMBL" id="QRDY01000001">
    <property type="protein sequence ID" value="RED66120.1"/>
    <property type="molecule type" value="Genomic_DNA"/>
</dbReference>
<keyword evidence="1" id="KW-0812">Transmembrane</keyword>
<accession>A0A3D9IWB3</accession>
<keyword evidence="3" id="KW-1185">Reference proteome</keyword>
<sequence>MSRIGILFVLFIIFSNQNVYADWEHRFVVYSGDLYVVTDDKIEGEKIEKKIGKVTRYSDREGTYRGNFSNVYPKGTEYYSIIGIGTGTEIAIKTENGFVKAINNGKYESINLIDDLYFWIKIIFGIAGLTIIIFIYKTLRLKQS</sequence>
<evidence type="ECO:0000256" key="1">
    <source>
        <dbReference type="SAM" id="Phobius"/>
    </source>
</evidence>
<dbReference type="Proteomes" id="UP000256869">
    <property type="component" value="Unassembled WGS sequence"/>
</dbReference>
<keyword evidence="1" id="KW-1133">Transmembrane helix</keyword>
<name>A0A3D9IWB3_9BACL</name>
<protein>
    <submittedName>
        <fullName evidence="2">Uncharacterized protein</fullName>
    </submittedName>
</protein>
<reference evidence="2 3" key="1">
    <citation type="submission" date="2018-07" db="EMBL/GenBank/DDBJ databases">
        <title>Genomic Encyclopedia of Type Strains, Phase III (KMG-III): the genomes of soil and plant-associated and newly described type strains.</title>
        <authorList>
            <person name="Whitman W."/>
        </authorList>
    </citation>
    <scope>NUCLEOTIDE SEQUENCE [LARGE SCALE GENOMIC DNA]</scope>
    <source>
        <strain evidence="2 3">CECT 8236</strain>
    </source>
</reference>
<comment type="caution">
    <text evidence="2">The sequence shown here is derived from an EMBL/GenBank/DDBJ whole genome shotgun (WGS) entry which is preliminary data.</text>
</comment>
<keyword evidence="1" id="KW-0472">Membrane</keyword>
<dbReference type="RefSeq" id="WP_245987304.1">
    <property type="nucleotide sequence ID" value="NZ_QRDY01000001.1"/>
</dbReference>
<evidence type="ECO:0000313" key="2">
    <source>
        <dbReference type="EMBL" id="RED66120.1"/>
    </source>
</evidence>
<dbReference type="AlphaFoldDB" id="A0A3D9IWB3"/>
<organism evidence="2 3">
    <name type="scientific">Cohnella lupini</name>
    <dbReference type="NCBI Taxonomy" id="1294267"/>
    <lineage>
        <taxon>Bacteria</taxon>
        <taxon>Bacillati</taxon>
        <taxon>Bacillota</taxon>
        <taxon>Bacilli</taxon>
        <taxon>Bacillales</taxon>
        <taxon>Paenibacillaceae</taxon>
        <taxon>Cohnella</taxon>
    </lineage>
</organism>
<feature type="transmembrane region" description="Helical" evidence="1">
    <location>
        <begin position="116"/>
        <end position="136"/>
    </location>
</feature>
<proteinExistence type="predicted"/>